<comment type="caution">
    <text evidence="2">The sequence shown here is derived from an EMBL/GenBank/DDBJ whole genome shotgun (WGS) entry which is preliminary data.</text>
</comment>
<gene>
    <name evidence="2" type="ORF">IZO911_LOCUS31028</name>
    <name evidence="3" type="ORF">KXQ929_LOCUS18696</name>
</gene>
<accession>A0A814ZPU3</accession>
<dbReference type="EMBL" id="CAJOBB010001232">
    <property type="protein sequence ID" value="CAF3828384.1"/>
    <property type="molecule type" value="Genomic_DNA"/>
</dbReference>
<keyword evidence="1" id="KW-0812">Transmembrane</keyword>
<name>A0A814ZPU3_9BILA</name>
<evidence type="ECO:0000313" key="3">
    <source>
        <dbReference type="EMBL" id="CAF3828384.1"/>
    </source>
</evidence>
<evidence type="ECO:0000313" key="2">
    <source>
        <dbReference type="EMBL" id="CAF1245216.1"/>
    </source>
</evidence>
<reference evidence="2" key="1">
    <citation type="submission" date="2021-02" db="EMBL/GenBank/DDBJ databases">
        <authorList>
            <person name="Nowell W R."/>
        </authorList>
    </citation>
    <scope>NUCLEOTIDE SEQUENCE</scope>
</reference>
<proteinExistence type="predicted"/>
<sequence>MYFWSTSGLDGQLDPNSVQNFIASLAGQLIWVNYAGSFYVFLMASSRFRRTVRKQIFGWCRTNQIRPNGQT</sequence>
<dbReference type="Proteomes" id="UP000663860">
    <property type="component" value="Unassembled WGS sequence"/>
</dbReference>
<feature type="transmembrane region" description="Helical" evidence="1">
    <location>
        <begin position="20"/>
        <end position="44"/>
    </location>
</feature>
<evidence type="ECO:0000256" key="1">
    <source>
        <dbReference type="SAM" id="Phobius"/>
    </source>
</evidence>
<evidence type="ECO:0000313" key="4">
    <source>
        <dbReference type="Proteomes" id="UP000663860"/>
    </source>
</evidence>
<protein>
    <submittedName>
        <fullName evidence="2">Uncharacterized protein</fullName>
    </submittedName>
</protein>
<dbReference type="EMBL" id="CAJNOE010000497">
    <property type="protein sequence ID" value="CAF1245216.1"/>
    <property type="molecule type" value="Genomic_DNA"/>
</dbReference>
<keyword evidence="1" id="KW-1133">Transmembrane helix</keyword>
<dbReference type="AlphaFoldDB" id="A0A814ZPU3"/>
<dbReference type="Proteomes" id="UP000663868">
    <property type="component" value="Unassembled WGS sequence"/>
</dbReference>
<organism evidence="2 4">
    <name type="scientific">Adineta steineri</name>
    <dbReference type="NCBI Taxonomy" id="433720"/>
    <lineage>
        <taxon>Eukaryota</taxon>
        <taxon>Metazoa</taxon>
        <taxon>Spiralia</taxon>
        <taxon>Gnathifera</taxon>
        <taxon>Rotifera</taxon>
        <taxon>Eurotatoria</taxon>
        <taxon>Bdelloidea</taxon>
        <taxon>Adinetida</taxon>
        <taxon>Adinetidae</taxon>
        <taxon>Adineta</taxon>
    </lineage>
</organism>
<keyword evidence="1" id="KW-0472">Membrane</keyword>